<evidence type="ECO:0000313" key="6">
    <source>
        <dbReference type="EMBL" id="MBC6466433.1"/>
    </source>
</evidence>
<dbReference type="SUPFAM" id="SSF69318">
    <property type="entry name" value="Integrin alpha N-terminal domain"/>
    <property type="match status" value="2"/>
</dbReference>
<feature type="chain" id="PRO_5046108903" evidence="5">
    <location>
        <begin position="22"/>
        <end position="486"/>
    </location>
</feature>
<keyword evidence="3" id="KW-0378">Hydrolase</keyword>
<dbReference type="PANTHER" id="PTHR23221:SF7">
    <property type="entry name" value="PHOSPHATIDYLINOSITOL-GLYCAN-SPECIFIC PHOSPHOLIPASE D"/>
    <property type="match status" value="1"/>
</dbReference>
<organism evidence="6 7">
    <name type="scientific">Actinomadura alba</name>
    <dbReference type="NCBI Taxonomy" id="406431"/>
    <lineage>
        <taxon>Bacteria</taxon>
        <taxon>Bacillati</taxon>
        <taxon>Actinomycetota</taxon>
        <taxon>Actinomycetes</taxon>
        <taxon>Streptosporangiales</taxon>
        <taxon>Thermomonosporaceae</taxon>
        <taxon>Actinomadura</taxon>
    </lineage>
</organism>
<evidence type="ECO:0000313" key="7">
    <source>
        <dbReference type="Proteomes" id="UP000805614"/>
    </source>
</evidence>
<feature type="signal peptide" evidence="5">
    <location>
        <begin position="1"/>
        <end position="21"/>
    </location>
</feature>
<protein>
    <submittedName>
        <fullName evidence="6">FG-GAP repeat protein</fullName>
    </submittedName>
</protein>
<accession>A0ABR7LNL4</accession>
<dbReference type="Pfam" id="PF13517">
    <property type="entry name" value="FG-GAP_3"/>
    <property type="match status" value="1"/>
</dbReference>
<dbReference type="Pfam" id="PF01839">
    <property type="entry name" value="FG-GAP"/>
    <property type="match status" value="5"/>
</dbReference>
<evidence type="ECO:0000256" key="4">
    <source>
        <dbReference type="ARBA" id="ARBA00023180"/>
    </source>
</evidence>
<name>A0ABR7LNL4_9ACTN</name>
<dbReference type="PROSITE" id="PS51470">
    <property type="entry name" value="FG_GAP"/>
    <property type="match status" value="3"/>
</dbReference>
<dbReference type="InterPro" id="IPR013517">
    <property type="entry name" value="FG-GAP"/>
</dbReference>
<evidence type="ECO:0000256" key="3">
    <source>
        <dbReference type="ARBA" id="ARBA00022801"/>
    </source>
</evidence>
<dbReference type="InterPro" id="IPR013519">
    <property type="entry name" value="Int_alpha_beta-p"/>
</dbReference>
<evidence type="ECO:0000256" key="2">
    <source>
        <dbReference type="ARBA" id="ARBA00022737"/>
    </source>
</evidence>
<evidence type="ECO:0000256" key="1">
    <source>
        <dbReference type="ARBA" id="ARBA00022729"/>
    </source>
</evidence>
<dbReference type="SMART" id="SM00191">
    <property type="entry name" value="Int_alpha"/>
    <property type="match status" value="6"/>
</dbReference>
<reference evidence="6 7" key="1">
    <citation type="submission" date="2020-06" db="EMBL/GenBank/DDBJ databases">
        <title>Actinomadura xiongansis sp. nov., isolated from soil of Baiyangdian.</title>
        <authorList>
            <person name="Zhang X."/>
        </authorList>
    </citation>
    <scope>NUCLEOTIDE SEQUENCE [LARGE SCALE GENOMIC DNA]</scope>
    <source>
        <strain evidence="6 7">HBUM206468</strain>
    </source>
</reference>
<proteinExistence type="predicted"/>
<dbReference type="InterPro" id="IPR028994">
    <property type="entry name" value="Integrin_alpha_N"/>
</dbReference>
<dbReference type="Proteomes" id="UP000805614">
    <property type="component" value="Unassembled WGS sequence"/>
</dbReference>
<evidence type="ECO:0000256" key="5">
    <source>
        <dbReference type="SAM" id="SignalP"/>
    </source>
</evidence>
<dbReference type="EMBL" id="JABVEC010000008">
    <property type="protein sequence ID" value="MBC6466433.1"/>
    <property type="molecule type" value="Genomic_DNA"/>
</dbReference>
<comment type="caution">
    <text evidence="6">The sequence shown here is derived from an EMBL/GenBank/DDBJ whole genome shotgun (WGS) entry which is preliminary data.</text>
</comment>
<keyword evidence="2" id="KW-0677">Repeat</keyword>
<keyword evidence="7" id="KW-1185">Reference proteome</keyword>
<dbReference type="InterPro" id="IPR000413">
    <property type="entry name" value="Integrin_alpha"/>
</dbReference>
<dbReference type="Gene3D" id="2.130.10.130">
    <property type="entry name" value="Integrin alpha, N-terminal"/>
    <property type="match status" value="4"/>
</dbReference>
<dbReference type="RefSeq" id="WP_187243445.1">
    <property type="nucleotide sequence ID" value="NZ_BAAAOK010000009.1"/>
</dbReference>
<dbReference type="PANTHER" id="PTHR23221">
    <property type="entry name" value="GLYCOSYLPHOSPHATIDYLINOSITOL PHOSPHOLIPASE D"/>
    <property type="match status" value="1"/>
</dbReference>
<keyword evidence="4" id="KW-0325">Glycoprotein</keyword>
<sequence>MRGVTAIAVLTGVMTAAPAQAAGAAKPGDFNGDGRVDLTVGAPAAAVSGADTGGVAVLNGLRPPGTLITQDTDGIPDTAESYDYFGWELASGDFDADGFADLAVGTPDEAIDGDGDGNEEVGAGSVTIVYGSPSGLVPQRSQLFTQASPGVPGDPGWNERFGNSLVTGDFNGDGRADLAVGSPNDQDGRQWSGSVTILFGGAQGLSGTDAQLLANEEDPYAYDYGMRLAAGDVDGDGTTDLAQVVRTSADARLVGYRGGGAGLDTAAPVRKDLPGFSTMFGSIAMGDLNGDGRADVAVGDPEYSSESGGKVAVLLSQGGAFADPALITQGSPGVPDTNEADDRFGWSLAMGDVDRDGRADLAVGAPGEDIDPDTAIAAGAVTVLHGSAAGVGTRQATWINQDTPGIPDEAETADLFGRTVLLADHTGDGRADLVIGVPEETIDGFTSTGLVTVLDGARTTRASAHDLRQAGVADPTFARFGSSLLR</sequence>
<keyword evidence="1 5" id="KW-0732">Signal</keyword>
<gene>
    <name evidence="6" type="ORF">HKK74_13090</name>
</gene>
<dbReference type="PRINTS" id="PR01185">
    <property type="entry name" value="INTEGRINA"/>
</dbReference>